<accession>A0A6G1BN84</accession>
<sequence length="106" mass="11637">MKMGKETVLAEVGGGVAGRSLDGLVTFLVVHFWCLDRWEALGYLCLAKADLAVAVRLIGIDREIPLRLLRHPHHSRAKVALKSAAIVAKHRRPTSLATTWLSMAAR</sequence>
<organism evidence="2 3">
    <name type="scientific">Oryza meyeriana var. granulata</name>
    <dbReference type="NCBI Taxonomy" id="110450"/>
    <lineage>
        <taxon>Eukaryota</taxon>
        <taxon>Viridiplantae</taxon>
        <taxon>Streptophyta</taxon>
        <taxon>Embryophyta</taxon>
        <taxon>Tracheophyta</taxon>
        <taxon>Spermatophyta</taxon>
        <taxon>Magnoliopsida</taxon>
        <taxon>Liliopsida</taxon>
        <taxon>Poales</taxon>
        <taxon>Poaceae</taxon>
        <taxon>BOP clade</taxon>
        <taxon>Oryzoideae</taxon>
        <taxon>Oryzeae</taxon>
        <taxon>Oryzinae</taxon>
        <taxon>Oryza</taxon>
        <taxon>Oryza meyeriana</taxon>
    </lineage>
</organism>
<evidence type="ECO:0000313" key="3">
    <source>
        <dbReference type="Proteomes" id="UP000479710"/>
    </source>
</evidence>
<dbReference type="AlphaFoldDB" id="A0A6G1BN84"/>
<dbReference type="PANTHER" id="PTHR33120:SF63">
    <property type="entry name" value="PIR2-LIKE HELICAL DOMAIN-CONTAINING PROTEIN"/>
    <property type="match status" value="1"/>
</dbReference>
<feature type="domain" description="PIR2-like helical" evidence="1">
    <location>
        <begin position="16"/>
        <end position="58"/>
    </location>
</feature>
<gene>
    <name evidence="2" type="ORF">E2562_022476</name>
</gene>
<evidence type="ECO:0000313" key="2">
    <source>
        <dbReference type="EMBL" id="KAF0889224.1"/>
    </source>
</evidence>
<reference evidence="2 3" key="1">
    <citation type="submission" date="2019-11" db="EMBL/GenBank/DDBJ databases">
        <title>Whole genome sequence of Oryza granulata.</title>
        <authorList>
            <person name="Li W."/>
        </authorList>
    </citation>
    <scope>NUCLEOTIDE SEQUENCE [LARGE SCALE GENOMIC DNA]</scope>
    <source>
        <strain evidence="3">cv. Menghai</strain>
        <tissue evidence="2">Leaf</tissue>
    </source>
</reference>
<dbReference type="InterPro" id="IPR046527">
    <property type="entry name" value="PIR2-like_helical"/>
</dbReference>
<name>A0A6G1BN84_9ORYZ</name>
<dbReference type="Proteomes" id="UP000479710">
    <property type="component" value="Unassembled WGS sequence"/>
</dbReference>
<evidence type="ECO:0000259" key="1">
    <source>
        <dbReference type="Pfam" id="PF20235"/>
    </source>
</evidence>
<protein>
    <recommendedName>
        <fullName evidence="1">PIR2-like helical domain-containing protein</fullName>
    </recommendedName>
</protein>
<dbReference type="EMBL" id="SPHZ02000012">
    <property type="protein sequence ID" value="KAF0889224.1"/>
    <property type="molecule type" value="Genomic_DNA"/>
</dbReference>
<dbReference type="PANTHER" id="PTHR33120">
    <property type="entry name" value="EXPRESSED PROTEIN-RELATED"/>
    <property type="match status" value="1"/>
</dbReference>
<proteinExistence type="predicted"/>
<keyword evidence="3" id="KW-1185">Reference proteome</keyword>
<comment type="caution">
    <text evidence="2">The sequence shown here is derived from an EMBL/GenBank/DDBJ whole genome shotgun (WGS) entry which is preliminary data.</text>
</comment>
<dbReference type="Pfam" id="PF20235">
    <property type="entry name" value="PIR2-like_helical"/>
    <property type="match status" value="1"/>
</dbReference>